<organism evidence="10 11">
    <name type="scientific">Noviherbaspirillum sedimenti</name>
    <dbReference type="NCBI Taxonomy" id="2320865"/>
    <lineage>
        <taxon>Bacteria</taxon>
        <taxon>Pseudomonadati</taxon>
        <taxon>Pseudomonadota</taxon>
        <taxon>Betaproteobacteria</taxon>
        <taxon>Burkholderiales</taxon>
        <taxon>Oxalobacteraceae</taxon>
        <taxon>Noviherbaspirillum</taxon>
    </lineage>
</organism>
<dbReference type="Gene3D" id="1.20.120.330">
    <property type="entry name" value="Nucleotidyltransferases domain 2"/>
    <property type="match status" value="2"/>
</dbReference>
<name>A0A3A3FZZ9_9BURK</name>
<keyword evidence="5 7" id="KW-0460">Magnesium</keyword>
<dbReference type="InterPro" id="IPR013546">
    <property type="entry name" value="PII_UdlTrfase/GS_AdlTrfase"/>
</dbReference>
<keyword evidence="2 7" id="KW-0548">Nucleotidyltransferase</keyword>
<accession>A0A3A3FZZ9</accession>
<dbReference type="GO" id="GO:0000820">
    <property type="term" value="P:regulation of glutamine family amino acid metabolic process"/>
    <property type="evidence" value="ECO:0007669"/>
    <property type="project" value="UniProtKB-UniRule"/>
</dbReference>
<protein>
    <recommendedName>
        <fullName evidence="7">Bifunctional glutamine synthetase adenylyltransferase/adenylyl-removing enzyme</fullName>
    </recommendedName>
    <alternativeName>
        <fullName evidence="7">ATP:glutamine synthetase adenylyltransferase</fullName>
    </alternativeName>
    <alternativeName>
        <fullName evidence="7">ATase</fullName>
    </alternativeName>
    <domain>
        <recommendedName>
            <fullName evidence="7">Glutamine synthetase adenylyl-L-tyrosine phosphorylase</fullName>
            <ecNumber evidence="7">2.7.7.89</ecNumber>
        </recommendedName>
        <alternativeName>
            <fullName evidence="7">Adenylyl removase</fullName>
            <shortName evidence="7">AR</shortName>
            <shortName evidence="7">AT-N</shortName>
        </alternativeName>
    </domain>
    <domain>
        <recommendedName>
            <fullName evidence="7">Glutamine synthetase adenylyl transferase</fullName>
            <ecNumber evidence="7">2.7.7.42</ecNumber>
        </recommendedName>
        <alternativeName>
            <fullName evidence="7">Adenylyl transferase</fullName>
            <shortName evidence="7">AT</shortName>
            <shortName evidence="7">AT-C</shortName>
        </alternativeName>
    </domain>
</protein>
<keyword evidence="4 7" id="KW-0067">ATP-binding</keyword>
<dbReference type="FunFam" id="1.20.120.330:FF:000005">
    <property type="entry name" value="Bifunctional glutamine synthetase adenylyltransferase/adenylyl-removing enzyme"/>
    <property type="match status" value="1"/>
</dbReference>
<dbReference type="EMBL" id="QYUQ01000002">
    <property type="protein sequence ID" value="RJG01767.1"/>
    <property type="molecule type" value="Genomic_DNA"/>
</dbReference>
<dbReference type="GO" id="GO:0005829">
    <property type="term" value="C:cytosol"/>
    <property type="evidence" value="ECO:0007669"/>
    <property type="project" value="TreeGrafter"/>
</dbReference>
<dbReference type="Gene3D" id="3.30.460.10">
    <property type="entry name" value="Beta Polymerase, domain 2"/>
    <property type="match status" value="2"/>
</dbReference>
<comment type="similarity">
    <text evidence="7">Belongs to the GlnE family.</text>
</comment>
<dbReference type="RefSeq" id="WP_119785231.1">
    <property type="nucleotide sequence ID" value="NZ_QYUQ01000002.1"/>
</dbReference>
<dbReference type="GO" id="GO:0008882">
    <property type="term" value="F:[glutamate-ammonia-ligase] adenylyltransferase activity"/>
    <property type="evidence" value="ECO:0007669"/>
    <property type="project" value="UniProtKB-UniRule"/>
</dbReference>
<dbReference type="SUPFAM" id="SSF81301">
    <property type="entry name" value="Nucleotidyltransferase"/>
    <property type="match status" value="2"/>
</dbReference>
<dbReference type="SUPFAM" id="SSF81593">
    <property type="entry name" value="Nucleotidyltransferase substrate binding subunit/domain"/>
    <property type="match status" value="2"/>
</dbReference>
<comment type="function">
    <text evidence="7">Involved in the regulation of glutamine synthetase GlnA, a key enzyme in the process to assimilate ammonia. When cellular nitrogen levels are high, the C-terminal adenylyl transferase (AT) inactivates GlnA by covalent transfer of an adenylyl group from ATP to specific tyrosine residue of GlnA, thus reducing its activity. Conversely, when nitrogen levels are low, the N-terminal adenylyl removase (AR) activates GlnA by removing the adenylyl group by phosphorolysis, increasing its activity. The regulatory region of GlnE binds the signal transduction protein PII (GlnB) which indicates the nitrogen status of the cell.</text>
</comment>
<dbReference type="GO" id="GO:0016874">
    <property type="term" value="F:ligase activity"/>
    <property type="evidence" value="ECO:0007669"/>
    <property type="project" value="UniProtKB-KW"/>
</dbReference>
<dbReference type="PANTHER" id="PTHR30621:SF0">
    <property type="entry name" value="BIFUNCTIONAL GLUTAMINE SYNTHETASE ADENYLYLTRANSFERASE_ADENYLYL-REMOVING ENZYME"/>
    <property type="match status" value="1"/>
</dbReference>
<comment type="catalytic activity">
    <reaction evidence="7">
        <text>[glutamine synthetase]-O(4)-(5'-adenylyl)-L-tyrosine + phosphate = [glutamine synthetase]-L-tyrosine + ADP</text>
        <dbReference type="Rhea" id="RHEA:43716"/>
        <dbReference type="Rhea" id="RHEA-COMP:10660"/>
        <dbReference type="Rhea" id="RHEA-COMP:10661"/>
        <dbReference type="ChEBI" id="CHEBI:43474"/>
        <dbReference type="ChEBI" id="CHEBI:46858"/>
        <dbReference type="ChEBI" id="CHEBI:83624"/>
        <dbReference type="ChEBI" id="CHEBI:456216"/>
        <dbReference type="EC" id="2.7.7.89"/>
    </reaction>
</comment>
<evidence type="ECO:0000313" key="10">
    <source>
        <dbReference type="EMBL" id="RJG01767.1"/>
    </source>
</evidence>
<dbReference type="GO" id="GO:0000287">
    <property type="term" value="F:magnesium ion binding"/>
    <property type="evidence" value="ECO:0007669"/>
    <property type="project" value="UniProtKB-UniRule"/>
</dbReference>
<sequence>MTIHSLTGAISSRFYSRWLAADPARPAMAASLAGLSLGPEIFAKVLQNEMAAGMPLPRAMRRLRNLVVAVLIERDLTGRADMNEVVTTISELAEFVLRTHVAALSTELIARHGTPIGDESGRRQELIVLGMGKLGGRELNVSSDIDLIFVYPEDGETRTDSADQRSLSNHEFFTRLGKRLIKDIGDITEDGFTFRVDMALRPNGASGPLAASFGMVEEYLIVQGREWERYAWVKARALTGQAEDISALEAIVKPFVFRRYLDFGAIEAMRGMHAQIRAEVVRQETRHPERSHNVKLGRGGIREIEFLSQVFQLIRGGRDAELRDRSTRTTLRTLAAKQLLGAEEVEQLLAAYTFLRNLEHRLQYLEDGQTHTLPANEADRLTIANMMGFADTPALLTALDAWRRFVAARFDAIFADKSGQDSDEDGSQVDIQAALAHGDDPDALQASLAALGFVDPSAAAQRLLATWQSARLQSLPATSRNRVIALINSALPLIAACRDTQTVTLNRLLDFFEAIVRRAAYLALLIEYPHALKRVIRMMHSSNWAAQYLTRHPILLDELLDDRTLKAAPDWSAFSAELQRQMDAAAGDTERQMDILREMHHAQLMRLLAQDLEGDLSVERLADHLSTLADILVGATVQAAWQTIASRHRETPQFTVIAYGKLGGKELGYASDLDVIFLYDDDDQEAPAHYAKLAQRFITWMTSHTAAGILFDVDVALRPDGASGLLVTSVASFEKYQAESAWIWEHQALTRARFCAGDAAIGARFEAIRETVLRQPRDDKALRQEVMSMRQRMHAGHPNASTLFDLKHDDGGMIDIEFMVQYLILRYAAQHPELVADIGNIALLKLCGKLGLIDAALAEQVANAYRSYRKLQHQIRLQGEDKTRVEVARVEEDAAAVRQLWTRIFG</sequence>
<dbReference type="Pfam" id="PF08335">
    <property type="entry name" value="GlnD_UR_UTase"/>
    <property type="match status" value="2"/>
</dbReference>
<reference evidence="11" key="1">
    <citation type="submission" date="2018-09" db="EMBL/GenBank/DDBJ databases">
        <authorList>
            <person name="Zhu H."/>
        </authorList>
    </citation>
    <scope>NUCLEOTIDE SEQUENCE [LARGE SCALE GENOMIC DNA]</scope>
    <source>
        <strain evidence="11">K1S02-23</strain>
    </source>
</reference>
<keyword evidence="1 7" id="KW-0808">Transferase</keyword>
<evidence type="ECO:0000256" key="6">
    <source>
        <dbReference type="ARBA" id="ARBA00023268"/>
    </source>
</evidence>
<dbReference type="NCBIfam" id="NF008292">
    <property type="entry name" value="PRK11072.1"/>
    <property type="match status" value="1"/>
</dbReference>
<comment type="cofactor">
    <cofactor evidence="7">
        <name>Mg(2+)</name>
        <dbReference type="ChEBI" id="CHEBI:18420"/>
    </cofactor>
</comment>
<dbReference type="PANTHER" id="PTHR30621">
    <property type="entry name" value="GLUTAMINE SYNTHETASE ADENYLYLTRANSFERASE"/>
    <property type="match status" value="1"/>
</dbReference>
<comment type="catalytic activity">
    <reaction evidence="7">
        <text>[glutamine synthetase]-L-tyrosine + ATP = [glutamine synthetase]-O(4)-(5'-adenylyl)-L-tyrosine + diphosphate</text>
        <dbReference type="Rhea" id="RHEA:18589"/>
        <dbReference type="Rhea" id="RHEA-COMP:10660"/>
        <dbReference type="Rhea" id="RHEA-COMP:10661"/>
        <dbReference type="ChEBI" id="CHEBI:30616"/>
        <dbReference type="ChEBI" id="CHEBI:33019"/>
        <dbReference type="ChEBI" id="CHEBI:46858"/>
        <dbReference type="ChEBI" id="CHEBI:83624"/>
        <dbReference type="EC" id="2.7.7.42"/>
    </reaction>
</comment>
<comment type="caution">
    <text evidence="10">The sequence shown here is derived from an EMBL/GenBank/DDBJ whole genome shotgun (WGS) entry which is preliminary data.</text>
</comment>
<dbReference type="InterPro" id="IPR023057">
    <property type="entry name" value="GlnE"/>
</dbReference>
<evidence type="ECO:0000256" key="5">
    <source>
        <dbReference type="ARBA" id="ARBA00022842"/>
    </source>
</evidence>
<feature type="domain" description="PII-uridylyltransferase/Glutamine-synthetase adenylyltransferase" evidence="9">
    <location>
        <begin position="783"/>
        <end position="883"/>
    </location>
</feature>
<evidence type="ECO:0000313" key="11">
    <source>
        <dbReference type="Proteomes" id="UP000266327"/>
    </source>
</evidence>
<dbReference type="InterPro" id="IPR005190">
    <property type="entry name" value="GlnE_rpt_dom"/>
</dbReference>
<feature type="domain" description="PII-uridylyltransferase/Glutamine-synthetase adenylyltransferase" evidence="9">
    <location>
        <begin position="272"/>
        <end position="412"/>
    </location>
</feature>
<evidence type="ECO:0000256" key="4">
    <source>
        <dbReference type="ARBA" id="ARBA00022840"/>
    </source>
</evidence>
<evidence type="ECO:0000256" key="2">
    <source>
        <dbReference type="ARBA" id="ARBA00022695"/>
    </source>
</evidence>
<keyword evidence="3 7" id="KW-0547">Nucleotide-binding</keyword>
<dbReference type="GO" id="GO:0005524">
    <property type="term" value="F:ATP binding"/>
    <property type="evidence" value="ECO:0007669"/>
    <property type="project" value="UniProtKB-UniRule"/>
</dbReference>
<evidence type="ECO:0000256" key="3">
    <source>
        <dbReference type="ARBA" id="ARBA00022741"/>
    </source>
</evidence>
<dbReference type="AlphaFoldDB" id="A0A3A3FZZ9"/>
<dbReference type="Gene3D" id="1.20.120.1510">
    <property type="match status" value="1"/>
</dbReference>
<keyword evidence="10" id="KW-0436">Ligase</keyword>
<proteinExistence type="inferred from homology"/>
<dbReference type="InterPro" id="IPR043519">
    <property type="entry name" value="NT_sf"/>
</dbReference>
<dbReference type="Proteomes" id="UP000266327">
    <property type="component" value="Unassembled WGS sequence"/>
</dbReference>
<keyword evidence="6 7" id="KW-0511">Multifunctional enzyme</keyword>
<evidence type="ECO:0000256" key="7">
    <source>
        <dbReference type="HAMAP-Rule" id="MF_00802"/>
    </source>
</evidence>
<feature type="domain" description="Glutamate-ammonia ligase adenylyltransferase repeated" evidence="8">
    <location>
        <begin position="533"/>
        <end position="767"/>
    </location>
</feature>
<feature type="domain" description="Glutamate-ammonia ligase adenylyltransferase repeated" evidence="8">
    <location>
        <begin position="57"/>
        <end position="243"/>
    </location>
</feature>
<dbReference type="GO" id="GO:0047388">
    <property type="term" value="F:[glutamine synthetase]-adenylyl-L-tyrosine phosphorylase activity"/>
    <property type="evidence" value="ECO:0007669"/>
    <property type="project" value="UniProtKB-EC"/>
</dbReference>
<dbReference type="FunFam" id="3.30.460.10:FF:000009">
    <property type="entry name" value="Bifunctional glutamine synthetase adenylyltransferase/adenylyl-removing enzyme"/>
    <property type="match status" value="1"/>
</dbReference>
<dbReference type="OrthoDB" id="9759366at2"/>
<evidence type="ECO:0000256" key="1">
    <source>
        <dbReference type="ARBA" id="ARBA00022679"/>
    </source>
</evidence>
<evidence type="ECO:0000259" key="8">
    <source>
        <dbReference type="Pfam" id="PF03710"/>
    </source>
</evidence>
<dbReference type="HAMAP" id="MF_00802">
    <property type="entry name" value="GlnE"/>
    <property type="match status" value="1"/>
</dbReference>
<feature type="region of interest" description="Adenylyl removase" evidence="7">
    <location>
        <begin position="1"/>
        <end position="425"/>
    </location>
</feature>
<dbReference type="EC" id="2.7.7.42" evidence="7"/>
<dbReference type="EC" id="2.7.7.89" evidence="7"/>
<dbReference type="Pfam" id="PF03710">
    <property type="entry name" value="GlnE"/>
    <property type="match status" value="2"/>
</dbReference>
<evidence type="ECO:0000259" key="9">
    <source>
        <dbReference type="Pfam" id="PF08335"/>
    </source>
</evidence>
<feature type="region of interest" description="Adenylyl transferase" evidence="7">
    <location>
        <begin position="436"/>
        <end position="906"/>
    </location>
</feature>
<keyword evidence="11" id="KW-1185">Reference proteome</keyword>
<gene>
    <name evidence="7" type="primary">glnE</name>
    <name evidence="10" type="ORF">D3878_09375</name>
</gene>
<dbReference type="CDD" id="cd05401">
    <property type="entry name" value="NT_GlnE_GlnD_like"/>
    <property type="match status" value="2"/>
</dbReference>